<protein>
    <submittedName>
        <fullName evidence="1">Uncharacterized protein</fullName>
    </submittedName>
</protein>
<evidence type="ECO:0000313" key="2">
    <source>
        <dbReference type="Proteomes" id="UP001230649"/>
    </source>
</evidence>
<name>A0ACC2WID5_9TREE</name>
<dbReference type="EMBL" id="JASBWS010000018">
    <property type="protein sequence ID" value="KAJ9111520.1"/>
    <property type="molecule type" value="Genomic_DNA"/>
</dbReference>
<comment type="caution">
    <text evidence="1">The sequence shown here is derived from an EMBL/GenBank/DDBJ whole genome shotgun (WGS) entry which is preliminary data.</text>
</comment>
<organism evidence="1 2">
    <name type="scientific">Naganishia adeliensis</name>
    <dbReference type="NCBI Taxonomy" id="92952"/>
    <lineage>
        <taxon>Eukaryota</taxon>
        <taxon>Fungi</taxon>
        <taxon>Dikarya</taxon>
        <taxon>Basidiomycota</taxon>
        <taxon>Agaricomycotina</taxon>
        <taxon>Tremellomycetes</taxon>
        <taxon>Filobasidiales</taxon>
        <taxon>Filobasidiaceae</taxon>
        <taxon>Naganishia</taxon>
    </lineage>
</organism>
<accession>A0ACC2WID5</accession>
<dbReference type="Proteomes" id="UP001230649">
    <property type="component" value="Unassembled WGS sequence"/>
</dbReference>
<keyword evidence="2" id="KW-1185">Reference proteome</keyword>
<evidence type="ECO:0000313" key="1">
    <source>
        <dbReference type="EMBL" id="KAJ9111520.1"/>
    </source>
</evidence>
<reference evidence="1" key="1">
    <citation type="submission" date="2023-04" db="EMBL/GenBank/DDBJ databases">
        <title>Draft Genome sequencing of Naganishia species isolated from polar environments using Oxford Nanopore Technology.</title>
        <authorList>
            <person name="Leo P."/>
            <person name="Venkateswaran K."/>
        </authorList>
    </citation>
    <scope>NUCLEOTIDE SEQUENCE</scope>
    <source>
        <strain evidence="1">MNA-CCFEE 5262</strain>
    </source>
</reference>
<proteinExistence type="predicted"/>
<gene>
    <name evidence="1" type="ORF">QFC20_002492</name>
</gene>
<sequence length="432" mass="47062">MIAVNDQDVRKVIDGASEGLQQQMGKAGTAFIWELQLWKGFGNWTGVGTEGVWVNVDSLRDGMDIEIGVDDAGPVHAVSTVPAMLGDTTATQSLVLSPVIAELNITQPTYPDYRISSPYPLNDTIPTNITSMRVIIIPTSDSPDTDTETTSSLGNSQCTVLRAETRTTSIARDTDNGEDGQITRTTRTLQQRPEGWRWVFLTGSLKSEMNYTAWVVEDGPGRQRGKMWQPVMMRTKEETFPCPLAHSLALCPSIAYAAALDPSKSDDAITFLPDTITETLIGSLNGFSSSLLAQACGRDLFSPVWTCQDCFDEYRDWLCRTLVPQCAAGTTNPSNSIPQKMAPRPAGEKGKGYASSPGYDYTQLLPCLANCRRVDRKCPVNLAFRCPIRGKTANMTYAYAGADEEDRGRGEGEEDGGIDAWGNRWCNGGLPG</sequence>